<evidence type="ECO:0000256" key="1">
    <source>
        <dbReference type="SAM" id="MobiDB-lite"/>
    </source>
</evidence>
<protein>
    <submittedName>
        <fullName evidence="2">Uncharacterized protein</fullName>
    </submittedName>
</protein>
<reference evidence="2" key="1">
    <citation type="submission" date="2020-10" db="EMBL/GenBank/DDBJ databases">
        <authorList>
            <person name="Gilroy R."/>
        </authorList>
    </citation>
    <scope>NUCLEOTIDE SEQUENCE</scope>
    <source>
        <strain evidence="2">CHK157-1446</strain>
    </source>
</reference>
<evidence type="ECO:0000313" key="3">
    <source>
        <dbReference type="Proteomes" id="UP000823982"/>
    </source>
</evidence>
<dbReference type="Proteomes" id="UP000823982">
    <property type="component" value="Unassembled WGS sequence"/>
</dbReference>
<gene>
    <name evidence="2" type="ORF">IAD01_04990</name>
</gene>
<accession>A0A9D1ENK0</accession>
<reference evidence="2" key="2">
    <citation type="journal article" date="2021" name="PeerJ">
        <title>Extensive microbial diversity within the chicken gut microbiome revealed by metagenomics and culture.</title>
        <authorList>
            <person name="Gilroy R."/>
            <person name="Ravi A."/>
            <person name="Getino M."/>
            <person name="Pursley I."/>
            <person name="Horton D.L."/>
            <person name="Alikhan N.F."/>
            <person name="Baker D."/>
            <person name="Gharbi K."/>
            <person name="Hall N."/>
            <person name="Watson M."/>
            <person name="Adriaenssens E.M."/>
            <person name="Foster-Nyarko E."/>
            <person name="Jarju S."/>
            <person name="Secka A."/>
            <person name="Antonio M."/>
            <person name="Oren A."/>
            <person name="Chaudhuri R.R."/>
            <person name="La Ragione R."/>
            <person name="Hildebrand F."/>
            <person name="Pallen M.J."/>
        </authorList>
    </citation>
    <scope>NUCLEOTIDE SEQUENCE</scope>
    <source>
        <strain evidence="2">CHK157-1446</strain>
    </source>
</reference>
<evidence type="ECO:0000313" key="2">
    <source>
        <dbReference type="EMBL" id="HIS24743.1"/>
    </source>
</evidence>
<proteinExistence type="predicted"/>
<dbReference type="EMBL" id="DVIR01000045">
    <property type="protein sequence ID" value="HIS24743.1"/>
    <property type="molecule type" value="Genomic_DNA"/>
</dbReference>
<feature type="compositionally biased region" description="Polar residues" evidence="1">
    <location>
        <begin position="1"/>
        <end position="16"/>
    </location>
</feature>
<dbReference type="AlphaFoldDB" id="A0A9D1ENK0"/>
<name>A0A9D1ENK0_9FIRM</name>
<organism evidence="2 3">
    <name type="scientific">Candidatus Faeciplasma gallinarum</name>
    <dbReference type="NCBI Taxonomy" id="2840799"/>
    <lineage>
        <taxon>Bacteria</taxon>
        <taxon>Bacillati</taxon>
        <taxon>Bacillota</taxon>
        <taxon>Clostridia</taxon>
        <taxon>Eubacteriales</taxon>
        <taxon>Oscillospiraceae</taxon>
        <taxon>Oscillospiraceae incertae sedis</taxon>
        <taxon>Candidatus Faeciplasma</taxon>
    </lineage>
</organism>
<sequence>MKNTFSPAGSRGANNADSKKDNVKIYRPKNAVTPQNITNVIVDNYTAPDGRVYNRSEENILLAKKEVDDNKK</sequence>
<comment type="caution">
    <text evidence="2">The sequence shown here is derived from an EMBL/GenBank/DDBJ whole genome shotgun (WGS) entry which is preliminary data.</text>
</comment>
<feature type="region of interest" description="Disordered" evidence="1">
    <location>
        <begin position="1"/>
        <end position="23"/>
    </location>
</feature>